<sequence length="247" mass="27164">MNVVLDLFLRDLPNAALVWSLLAVLAVVAIGALTLYTRQPEPRPATPAPEVAEQQALLAAHAQTLVRKAREATVAAERAAATARRRREEWLAAQDVAETAWQRYDEADSEARRKLTAAALPLPRTPQTPAEYAFRERHLHRSAMSACSHQQLSALELSDALAHRAGWDPRRHPIEQETMLSQFARASLRTAYRRAADSEKQAWLATEAAAAAAASLRAAAHAANVRARRVTRRVTTPPNEVTLADLI</sequence>
<keyword evidence="1" id="KW-0812">Transmembrane</keyword>
<dbReference type="Proteomes" id="UP000630887">
    <property type="component" value="Unassembled WGS sequence"/>
</dbReference>
<organism evidence="2 3">
    <name type="scientific">Catellatospora coxensis</name>
    <dbReference type="NCBI Taxonomy" id="310354"/>
    <lineage>
        <taxon>Bacteria</taxon>
        <taxon>Bacillati</taxon>
        <taxon>Actinomycetota</taxon>
        <taxon>Actinomycetes</taxon>
        <taxon>Micromonosporales</taxon>
        <taxon>Micromonosporaceae</taxon>
        <taxon>Catellatospora</taxon>
    </lineage>
</organism>
<dbReference type="EMBL" id="BONI01000101">
    <property type="protein sequence ID" value="GIG10814.1"/>
    <property type="molecule type" value="Genomic_DNA"/>
</dbReference>
<dbReference type="RefSeq" id="WP_203698774.1">
    <property type="nucleotide sequence ID" value="NZ_BAAALC010000026.1"/>
</dbReference>
<keyword evidence="1" id="KW-1133">Transmembrane helix</keyword>
<protein>
    <submittedName>
        <fullName evidence="2">Uncharacterized protein</fullName>
    </submittedName>
</protein>
<evidence type="ECO:0000313" key="3">
    <source>
        <dbReference type="Proteomes" id="UP000630887"/>
    </source>
</evidence>
<keyword evidence="1" id="KW-0472">Membrane</keyword>
<comment type="caution">
    <text evidence="2">The sequence shown here is derived from an EMBL/GenBank/DDBJ whole genome shotgun (WGS) entry which is preliminary data.</text>
</comment>
<name>A0A8J3L3M5_9ACTN</name>
<accession>A0A8J3L3M5</accession>
<dbReference type="AlphaFoldDB" id="A0A8J3L3M5"/>
<evidence type="ECO:0000256" key="1">
    <source>
        <dbReference type="SAM" id="Phobius"/>
    </source>
</evidence>
<feature type="transmembrane region" description="Helical" evidence="1">
    <location>
        <begin position="16"/>
        <end position="36"/>
    </location>
</feature>
<keyword evidence="3" id="KW-1185">Reference proteome</keyword>
<reference evidence="2 3" key="1">
    <citation type="submission" date="2021-01" db="EMBL/GenBank/DDBJ databases">
        <title>Whole genome shotgun sequence of Catellatospora coxensis NBRC 107359.</title>
        <authorList>
            <person name="Komaki H."/>
            <person name="Tamura T."/>
        </authorList>
    </citation>
    <scope>NUCLEOTIDE SEQUENCE [LARGE SCALE GENOMIC DNA]</scope>
    <source>
        <strain evidence="2 3">NBRC 107359</strain>
    </source>
</reference>
<gene>
    <name evidence="2" type="ORF">Cco03nite_75140</name>
</gene>
<evidence type="ECO:0000313" key="2">
    <source>
        <dbReference type="EMBL" id="GIG10814.1"/>
    </source>
</evidence>
<proteinExistence type="predicted"/>